<dbReference type="Gene3D" id="1.10.1200.10">
    <property type="entry name" value="ACP-like"/>
    <property type="match status" value="1"/>
</dbReference>
<dbReference type="GO" id="GO:0031177">
    <property type="term" value="F:phosphopantetheine binding"/>
    <property type="evidence" value="ECO:0007669"/>
    <property type="project" value="InterPro"/>
</dbReference>
<dbReference type="Gene3D" id="3.30.300.30">
    <property type="match status" value="1"/>
</dbReference>
<dbReference type="CDD" id="cd17643">
    <property type="entry name" value="A_NRPS_Cytc1-like"/>
    <property type="match status" value="1"/>
</dbReference>
<comment type="caution">
    <text evidence="5">The sequence shown here is derived from an EMBL/GenBank/DDBJ whole genome shotgun (WGS) entry which is preliminary data.</text>
</comment>
<dbReference type="Proteomes" id="UP000272888">
    <property type="component" value="Unassembled WGS sequence"/>
</dbReference>
<evidence type="ECO:0000259" key="4">
    <source>
        <dbReference type="PROSITE" id="PS50075"/>
    </source>
</evidence>
<dbReference type="InterPro" id="IPR000873">
    <property type="entry name" value="AMP-dep_synth/lig_dom"/>
</dbReference>
<evidence type="ECO:0000313" key="6">
    <source>
        <dbReference type="Proteomes" id="UP000272888"/>
    </source>
</evidence>
<accession>A0A3A8QKG9</accession>
<dbReference type="Pfam" id="PF13193">
    <property type="entry name" value="AMP-binding_C"/>
    <property type="match status" value="1"/>
</dbReference>
<dbReference type="RefSeq" id="WP_120641356.1">
    <property type="nucleotide sequence ID" value="NZ_RAWB01000001.1"/>
</dbReference>
<dbReference type="InterPro" id="IPR025110">
    <property type="entry name" value="AMP-bd_C"/>
</dbReference>
<protein>
    <submittedName>
        <fullName evidence="5">Amino acid adenylation domain-containing protein</fullName>
    </submittedName>
</protein>
<feature type="domain" description="Carrier" evidence="4">
    <location>
        <begin position="524"/>
        <end position="599"/>
    </location>
</feature>
<keyword evidence="2" id="KW-0596">Phosphopantetheine</keyword>
<organism evidence="5 6">
    <name type="scientific">Corallococcus llansteffanensis</name>
    <dbReference type="NCBI Taxonomy" id="2316731"/>
    <lineage>
        <taxon>Bacteria</taxon>
        <taxon>Pseudomonadati</taxon>
        <taxon>Myxococcota</taxon>
        <taxon>Myxococcia</taxon>
        <taxon>Myxococcales</taxon>
        <taxon>Cystobacterineae</taxon>
        <taxon>Myxococcaceae</taxon>
        <taxon>Corallococcus</taxon>
    </lineage>
</organism>
<keyword evidence="3" id="KW-0597">Phosphoprotein</keyword>
<evidence type="ECO:0000313" key="5">
    <source>
        <dbReference type="EMBL" id="RKH69153.1"/>
    </source>
</evidence>
<evidence type="ECO:0000256" key="2">
    <source>
        <dbReference type="ARBA" id="ARBA00022450"/>
    </source>
</evidence>
<gene>
    <name evidence="5" type="ORF">D7V93_00060</name>
</gene>
<dbReference type="InterPro" id="IPR009081">
    <property type="entry name" value="PP-bd_ACP"/>
</dbReference>
<dbReference type="InterPro" id="IPR010071">
    <property type="entry name" value="AA_adenyl_dom"/>
</dbReference>
<dbReference type="PROSITE" id="PS50075">
    <property type="entry name" value="CARRIER"/>
    <property type="match status" value="1"/>
</dbReference>
<dbReference type="Gene3D" id="3.40.50.12780">
    <property type="entry name" value="N-terminal domain of ligase-like"/>
    <property type="match status" value="1"/>
</dbReference>
<dbReference type="GO" id="GO:0043041">
    <property type="term" value="P:amino acid activation for nonribosomal peptide biosynthetic process"/>
    <property type="evidence" value="ECO:0007669"/>
    <property type="project" value="TreeGrafter"/>
</dbReference>
<dbReference type="FunFam" id="3.40.50.980:FF:000002">
    <property type="entry name" value="Enterobactin synthetase component F"/>
    <property type="match status" value="1"/>
</dbReference>
<dbReference type="InterPro" id="IPR042099">
    <property type="entry name" value="ANL_N_sf"/>
</dbReference>
<dbReference type="NCBIfam" id="TIGR01733">
    <property type="entry name" value="AA-adenyl-dom"/>
    <property type="match status" value="1"/>
</dbReference>
<name>A0A3A8QKG9_9BACT</name>
<dbReference type="GO" id="GO:0044550">
    <property type="term" value="P:secondary metabolite biosynthetic process"/>
    <property type="evidence" value="ECO:0007669"/>
    <property type="project" value="TreeGrafter"/>
</dbReference>
<dbReference type="InterPro" id="IPR020806">
    <property type="entry name" value="PKS_PP-bd"/>
</dbReference>
<dbReference type="InterPro" id="IPR045851">
    <property type="entry name" value="AMP-bd_C_sf"/>
</dbReference>
<dbReference type="InterPro" id="IPR036736">
    <property type="entry name" value="ACP-like_sf"/>
</dbReference>
<dbReference type="FunFam" id="3.40.50.980:FF:000001">
    <property type="entry name" value="Non-ribosomal peptide synthetase"/>
    <property type="match status" value="1"/>
</dbReference>
<dbReference type="SUPFAM" id="SSF47336">
    <property type="entry name" value="ACP-like"/>
    <property type="match status" value="1"/>
</dbReference>
<evidence type="ECO:0000256" key="1">
    <source>
        <dbReference type="ARBA" id="ARBA00001957"/>
    </source>
</evidence>
<proteinExistence type="predicted"/>
<dbReference type="GO" id="GO:0005829">
    <property type="term" value="C:cytosol"/>
    <property type="evidence" value="ECO:0007669"/>
    <property type="project" value="TreeGrafter"/>
</dbReference>
<sequence>MHQSWSGQCIHEIFEAQARRSPDAVAISLGSESYTYSQLNARANRIAHRLRAMGAGPEMLVGLCLERSLDLVCGLIGILKAGAAYVPLDPAYPDERLALLLEDSEASLIVTRSAFAVRLQRQPEQLLCLDQDGGLTGAPETDLPRGATPSNPAYVIYTSGSTGRPKGVLVEHRHVVRLFESSHSAFGFDHTDVWTLFHSFGFDFSVWEMWGALLYGGQLVVVPQEVARSPHAFYDLLADARVTVLSQTPSAFLQLSREEEGRRNDRPLSLRLIIFGGEALSPASLRGWMERHGDERPRLINGYGITETTVFVTFRPITRSDLEMQAPVGETPIGVPIADLTVQLLDERGTPVPRGTPGEIHVGGAGVARGYLRRPELNRQRFLESHGSRLYRSGDLAIQRDDGLWYLGRVDEQIKIRGFRIEPGEVENHLRRHPALADVAIVGHDFGAGDKRLVAYIVPGAGHGGCADTLTQELKQLSDRGLPEHMRPSMYIPLQAMPLNANGKMDRRALPPPAEAAQEASTNVPAATVEETLQQVWRKVLRNQTVGVDDDFFDMGGTSVAAINVLLYIRDELGHDLDMAVWAEGATVRHFAEFLAKQAATGQSAA</sequence>
<dbReference type="EMBL" id="RAWB01000001">
    <property type="protein sequence ID" value="RKH69153.1"/>
    <property type="molecule type" value="Genomic_DNA"/>
</dbReference>
<keyword evidence="6" id="KW-1185">Reference proteome</keyword>
<reference evidence="6" key="1">
    <citation type="submission" date="2018-09" db="EMBL/GenBank/DDBJ databases">
        <authorList>
            <person name="Livingstone P.G."/>
            <person name="Whitworth D.E."/>
        </authorList>
    </citation>
    <scope>NUCLEOTIDE SEQUENCE [LARGE SCALE GENOMIC DNA]</scope>
    <source>
        <strain evidence="6">CA051B</strain>
    </source>
</reference>
<evidence type="ECO:0000256" key="3">
    <source>
        <dbReference type="ARBA" id="ARBA00022553"/>
    </source>
</evidence>
<dbReference type="InterPro" id="IPR020845">
    <property type="entry name" value="AMP-binding_CS"/>
</dbReference>
<dbReference type="PANTHER" id="PTHR45527:SF14">
    <property type="entry name" value="PLIPASTATIN SYNTHASE SUBUNIT B"/>
    <property type="match status" value="1"/>
</dbReference>
<dbReference type="SUPFAM" id="SSF56801">
    <property type="entry name" value="Acetyl-CoA synthetase-like"/>
    <property type="match status" value="1"/>
</dbReference>
<dbReference type="Pfam" id="PF00501">
    <property type="entry name" value="AMP-binding"/>
    <property type="match status" value="1"/>
</dbReference>
<dbReference type="FunFam" id="3.40.50.12780:FF:000012">
    <property type="entry name" value="Non-ribosomal peptide synthetase"/>
    <property type="match status" value="1"/>
</dbReference>
<dbReference type="PANTHER" id="PTHR45527">
    <property type="entry name" value="NONRIBOSOMAL PEPTIDE SYNTHETASE"/>
    <property type="match status" value="1"/>
</dbReference>
<dbReference type="Pfam" id="PF00550">
    <property type="entry name" value="PP-binding"/>
    <property type="match status" value="1"/>
</dbReference>
<comment type="cofactor">
    <cofactor evidence="1">
        <name>pantetheine 4'-phosphate</name>
        <dbReference type="ChEBI" id="CHEBI:47942"/>
    </cofactor>
</comment>
<dbReference type="SMART" id="SM00823">
    <property type="entry name" value="PKS_PP"/>
    <property type="match status" value="1"/>
</dbReference>
<dbReference type="AlphaFoldDB" id="A0A3A8QKG9"/>
<dbReference type="PROSITE" id="PS00455">
    <property type="entry name" value="AMP_BINDING"/>
    <property type="match status" value="1"/>
</dbReference>